<dbReference type="InterPro" id="IPR036188">
    <property type="entry name" value="FAD/NAD-bd_sf"/>
</dbReference>
<dbReference type="InterPro" id="IPR000172">
    <property type="entry name" value="GMC_OxRdtase_N"/>
</dbReference>
<dbReference type="GO" id="GO:0050660">
    <property type="term" value="F:flavin adenine dinucleotide binding"/>
    <property type="evidence" value="ECO:0007669"/>
    <property type="project" value="InterPro"/>
</dbReference>
<protein>
    <recommendedName>
        <fullName evidence="7">Glucose-methanol-choline oxidoreductase N-terminal domain-containing protein</fullName>
    </recommendedName>
</protein>
<evidence type="ECO:0000256" key="5">
    <source>
        <dbReference type="SAM" id="MobiDB-lite"/>
    </source>
</evidence>
<name>A0AA39CKK4_9EURO</name>
<reference evidence="8" key="1">
    <citation type="submission" date="2022-10" db="EMBL/GenBank/DDBJ databases">
        <title>Culturing micro-colonial fungi from biological soil crusts in the Mojave desert and describing Neophaeococcomyces mojavensis, and introducing the new genera and species Taxawa tesnikishii.</title>
        <authorList>
            <person name="Kurbessoian T."/>
            <person name="Stajich J.E."/>
        </authorList>
    </citation>
    <scope>NUCLEOTIDE SEQUENCE</scope>
    <source>
        <strain evidence="8">TK_41</strain>
    </source>
</reference>
<comment type="caution">
    <text evidence="8">The sequence shown here is derived from an EMBL/GenBank/DDBJ whole genome shotgun (WGS) entry which is preliminary data.</text>
</comment>
<keyword evidence="4" id="KW-0285">Flavoprotein</keyword>
<dbReference type="GO" id="GO:0044550">
    <property type="term" value="P:secondary metabolite biosynthetic process"/>
    <property type="evidence" value="ECO:0007669"/>
    <property type="project" value="TreeGrafter"/>
</dbReference>
<accession>A0AA39CKK4</accession>
<feature type="chain" id="PRO_5041316852" description="Glucose-methanol-choline oxidoreductase N-terminal domain-containing protein" evidence="6">
    <location>
        <begin position="21"/>
        <end position="637"/>
    </location>
</feature>
<feature type="compositionally biased region" description="Polar residues" evidence="5">
    <location>
        <begin position="214"/>
        <end position="224"/>
    </location>
</feature>
<evidence type="ECO:0000313" key="9">
    <source>
        <dbReference type="Proteomes" id="UP001172673"/>
    </source>
</evidence>
<feature type="active site" description="Proton donor" evidence="3">
    <location>
        <position position="573"/>
    </location>
</feature>
<evidence type="ECO:0000259" key="7">
    <source>
        <dbReference type="PROSITE" id="PS00624"/>
    </source>
</evidence>
<dbReference type="SUPFAM" id="SSF54373">
    <property type="entry name" value="FAD-linked reductases, C-terminal domain"/>
    <property type="match status" value="1"/>
</dbReference>
<feature type="domain" description="Glucose-methanol-choline oxidoreductase N-terminal" evidence="7">
    <location>
        <begin position="346"/>
        <end position="360"/>
    </location>
</feature>
<keyword evidence="6" id="KW-0732">Signal</keyword>
<gene>
    <name evidence="8" type="ORF">H2200_004874</name>
</gene>
<dbReference type="SUPFAM" id="SSF51905">
    <property type="entry name" value="FAD/NAD(P)-binding domain"/>
    <property type="match status" value="1"/>
</dbReference>
<sequence>MPSCHFLSLTFPFLITLSTAYYRGGPNFGNNFGVPGRNATFDYVIVGGGTAGLALAARLAENTTITVAVIEAGGFYEIDNGNTSVVPNLGLAYDFPGTILTDAYASVDWGLTTTNQTGLMGQEYHYWYVYDHKSIKERQDVGWKVCQLTPKGVVAKCSSSALNNEVYHRGSSGSYQYWADLVGDDSYTFDNLLPYFRRSAHYTPPSSLRPENASVPNTDPSSFESTGGPLEVGYINFPLPFGSWTKLAFLELGFNETSDFNHGELNGLTQYVTQTIAPDMTRSSSEASYLEWALASNRQNLLVYPRTLAKRILFDANMTATGVSVTSSYGLPFTISASKEVIISGGAIHTPQLLMVSGIGPADTLNNLSIPVVVDAPGVGQNLWDHVLFTITYPVNVIGGGFWLNNATNNAIAVAEYDANRSGPLSNTGFDYVAWEKLPSEYRSRLPASALADLATFPLDWPELEFIIGDANDGKTDTSYASVIGALVAPLSRGFVTINSSDTTDLPIFSPNWLTHDTDKAVAIEAFKRSRSVFNTTAIQPVLAGPEFAPGEAVQSDEDILAYIQQTATTVYHAAGTAKMGNSSDVMSVVDSGFRVRGVKGLRVVDASVFPVLVPGHPTGTLYALAEKAADDIQSGR</sequence>
<organism evidence="8 9">
    <name type="scientific">Cladophialophora chaetospira</name>
    <dbReference type="NCBI Taxonomy" id="386627"/>
    <lineage>
        <taxon>Eukaryota</taxon>
        <taxon>Fungi</taxon>
        <taxon>Dikarya</taxon>
        <taxon>Ascomycota</taxon>
        <taxon>Pezizomycotina</taxon>
        <taxon>Eurotiomycetes</taxon>
        <taxon>Chaetothyriomycetidae</taxon>
        <taxon>Chaetothyriales</taxon>
        <taxon>Herpotrichiellaceae</taxon>
        <taxon>Cladophialophora</taxon>
    </lineage>
</organism>
<dbReference type="PIRSF" id="PIRSF000137">
    <property type="entry name" value="Alcohol_oxidase"/>
    <property type="match status" value="1"/>
</dbReference>
<dbReference type="EMBL" id="JAPDRK010000006">
    <property type="protein sequence ID" value="KAJ9611690.1"/>
    <property type="molecule type" value="Genomic_DNA"/>
</dbReference>
<comment type="cofactor">
    <cofactor evidence="4">
        <name>FAD</name>
        <dbReference type="ChEBI" id="CHEBI:57692"/>
    </cofactor>
</comment>
<dbReference type="PANTHER" id="PTHR11552">
    <property type="entry name" value="GLUCOSE-METHANOL-CHOLINE GMC OXIDOREDUCTASE"/>
    <property type="match status" value="1"/>
</dbReference>
<dbReference type="InterPro" id="IPR012132">
    <property type="entry name" value="GMC_OxRdtase"/>
</dbReference>
<dbReference type="Gene3D" id="3.30.560.10">
    <property type="entry name" value="Glucose Oxidase, domain 3"/>
    <property type="match status" value="1"/>
</dbReference>
<dbReference type="PROSITE" id="PS00624">
    <property type="entry name" value="GMC_OXRED_2"/>
    <property type="match status" value="1"/>
</dbReference>
<dbReference type="AlphaFoldDB" id="A0AA39CKK4"/>
<evidence type="ECO:0000256" key="3">
    <source>
        <dbReference type="PIRSR" id="PIRSR000137-1"/>
    </source>
</evidence>
<feature type="active site" description="Proton acceptor" evidence="3">
    <location>
        <position position="617"/>
    </location>
</feature>
<feature type="region of interest" description="Disordered" evidence="5">
    <location>
        <begin position="205"/>
        <end position="224"/>
    </location>
</feature>
<feature type="binding site" evidence="4">
    <location>
        <position position="154"/>
    </location>
    <ligand>
        <name>FAD</name>
        <dbReference type="ChEBI" id="CHEBI:57692"/>
    </ligand>
</feature>
<dbReference type="PANTHER" id="PTHR11552:SF138">
    <property type="entry name" value="DEHYDROGENASE PKFF-RELATED"/>
    <property type="match status" value="1"/>
</dbReference>
<keyword evidence="4" id="KW-0274">FAD</keyword>
<dbReference type="Proteomes" id="UP001172673">
    <property type="component" value="Unassembled WGS sequence"/>
</dbReference>
<proteinExistence type="inferred from homology"/>
<feature type="binding site" evidence="4">
    <location>
        <begin position="163"/>
        <end position="166"/>
    </location>
    <ligand>
        <name>FAD</name>
        <dbReference type="ChEBI" id="CHEBI:57692"/>
    </ligand>
</feature>
<dbReference type="InterPro" id="IPR007867">
    <property type="entry name" value="GMC_OxRtase_C"/>
</dbReference>
<keyword evidence="9" id="KW-1185">Reference proteome</keyword>
<evidence type="ECO:0000256" key="6">
    <source>
        <dbReference type="SAM" id="SignalP"/>
    </source>
</evidence>
<dbReference type="GO" id="GO:0016614">
    <property type="term" value="F:oxidoreductase activity, acting on CH-OH group of donors"/>
    <property type="evidence" value="ECO:0007669"/>
    <property type="project" value="InterPro"/>
</dbReference>
<keyword evidence="2" id="KW-0325">Glycoprotein</keyword>
<evidence type="ECO:0000256" key="4">
    <source>
        <dbReference type="PIRSR" id="PIRSR000137-2"/>
    </source>
</evidence>
<feature type="signal peptide" evidence="6">
    <location>
        <begin position="1"/>
        <end position="20"/>
    </location>
</feature>
<dbReference type="Gene3D" id="3.50.50.60">
    <property type="entry name" value="FAD/NAD(P)-binding domain"/>
    <property type="match status" value="1"/>
</dbReference>
<dbReference type="Pfam" id="PF05199">
    <property type="entry name" value="GMC_oxred_C"/>
    <property type="match status" value="1"/>
</dbReference>
<dbReference type="Pfam" id="PF00732">
    <property type="entry name" value="GMC_oxred_N"/>
    <property type="match status" value="1"/>
</dbReference>
<evidence type="ECO:0000256" key="2">
    <source>
        <dbReference type="ARBA" id="ARBA00023180"/>
    </source>
</evidence>
<comment type="similarity">
    <text evidence="1">Belongs to the GMC oxidoreductase family.</text>
</comment>
<evidence type="ECO:0000313" key="8">
    <source>
        <dbReference type="EMBL" id="KAJ9611690.1"/>
    </source>
</evidence>
<evidence type="ECO:0000256" key="1">
    <source>
        <dbReference type="ARBA" id="ARBA00010790"/>
    </source>
</evidence>